<dbReference type="RefSeq" id="XP_008285096.1">
    <property type="nucleotide sequence ID" value="XM_008286874.1"/>
</dbReference>
<dbReference type="PANTHER" id="PTHR10339:SF27">
    <property type="entry name" value="NAD(P)(+)--ARGININE ADP-RIBOSYLTRANSFERASE"/>
    <property type="match status" value="1"/>
</dbReference>
<keyword evidence="7" id="KW-0520">NAD</keyword>
<dbReference type="GO" id="GO:0106274">
    <property type="term" value="F:NAD+-protein-arginine ADP-ribosyltransferase activity"/>
    <property type="evidence" value="ECO:0007669"/>
    <property type="project" value="UniProtKB-EC"/>
</dbReference>
<gene>
    <name evidence="9 10" type="primary">LOC103360926</name>
</gene>
<proteinExistence type="inferred from homology"/>
<feature type="signal peptide" evidence="7">
    <location>
        <begin position="1"/>
        <end position="23"/>
    </location>
</feature>
<dbReference type="SUPFAM" id="SSF56399">
    <property type="entry name" value="ADP-ribosylation"/>
    <property type="match status" value="1"/>
</dbReference>
<evidence type="ECO:0000313" key="10">
    <source>
        <dbReference type="RefSeq" id="XP_008285096.1"/>
    </source>
</evidence>
<keyword evidence="5 7" id="KW-0521">NADP</keyword>
<dbReference type="Pfam" id="PF01129">
    <property type="entry name" value="ART"/>
    <property type="match status" value="1"/>
</dbReference>
<evidence type="ECO:0000256" key="4">
    <source>
        <dbReference type="ARBA" id="ARBA00022695"/>
    </source>
</evidence>
<keyword evidence="2 7" id="KW-0328">Glycosyltransferase</keyword>
<comment type="catalytic activity">
    <reaction evidence="6 7">
        <text>L-arginyl-[protein] + NAD(+) = N(omega)-(ADP-D-ribosyl)-L-arginyl-[protein] + nicotinamide + H(+)</text>
        <dbReference type="Rhea" id="RHEA:19149"/>
        <dbReference type="Rhea" id="RHEA-COMP:10532"/>
        <dbReference type="Rhea" id="RHEA-COMP:15087"/>
        <dbReference type="ChEBI" id="CHEBI:15378"/>
        <dbReference type="ChEBI" id="CHEBI:17154"/>
        <dbReference type="ChEBI" id="CHEBI:29965"/>
        <dbReference type="ChEBI" id="CHEBI:57540"/>
        <dbReference type="ChEBI" id="CHEBI:142554"/>
        <dbReference type="EC" id="2.4.2.31"/>
    </reaction>
</comment>
<reference evidence="9 10" key="1">
    <citation type="submission" date="2025-04" db="UniProtKB">
        <authorList>
            <consortium name="RefSeq"/>
        </authorList>
    </citation>
    <scope>IDENTIFICATION</scope>
</reference>
<accession>A0A9Y4MWN6</accession>
<dbReference type="AlphaFoldDB" id="A0A9Y4MWN6"/>
<dbReference type="Proteomes" id="UP000694891">
    <property type="component" value="Unplaced"/>
</dbReference>
<evidence type="ECO:0000256" key="5">
    <source>
        <dbReference type="ARBA" id="ARBA00022857"/>
    </source>
</evidence>
<dbReference type="GO" id="GO:0003950">
    <property type="term" value="F:NAD+ poly-ADP-ribosyltransferase activity"/>
    <property type="evidence" value="ECO:0007669"/>
    <property type="project" value="TreeGrafter"/>
</dbReference>
<evidence type="ECO:0000256" key="3">
    <source>
        <dbReference type="ARBA" id="ARBA00022679"/>
    </source>
</evidence>
<keyword evidence="3 7" id="KW-0808">Transferase</keyword>
<dbReference type="EC" id="2.4.2.31" evidence="7"/>
<evidence type="ECO:0000256" key="1">
    <source>
        <dbReference type="ARBA" id="ARBA00009558"/>
    </source>
</evidence>
<evidence type="ECO:0000256" key="7">
    <source>
        <dbReference type="RuleBase" id="RU361228"/>
    </source>
</evidence>
<keyword evidence="8" id="KW-1185">Reference proteome</keyword>
<dbReference type="RefSeq" id="XP_008285086.1">
    <property type="nucleotide sequence ID" value="XM_008286864.1"/>
</dbReference>
<dbReference type="GO" id="GO:0016779">
    <property type="term" value="F:nucleotidyltransferase activity"/>
    <property type="evidence" value="ECO:0007669"/>
    <property type="project" value="UniProtKB-KW"/>
</dbReference>
<dbReference type="GeneID" id="103360926"/>
<keyword evidence="4" id="KW-0548">Nucleotidyltransferase</keyword>
<dbReference type="InterPro" id="IPR050999">
    <property type="entry name" value="ADP-ribosyltransferase_ARG"/>
</dbReference>
<dbReference type="PANTHER" id="PTHR10339">
    <property type="entry name" value="ADP-RIBOSYLTRANSFERASE"/>
    <property type="match status" value="1"/>
</dbReference>
<protein>
    <recommendedName>
        <fullName evidence="7">NAD(P)(+)--arginine ADP-ribosyltransferase</fullName>
        <ecNumber evidence="7">2.4.2.31</ecNumber>
    </recommendedName>
    <alternativeName>
        <fullName evidence="7">Mono(ADP-ribosyl)transferase</fullName>
    </alternativeName>
</protein>
<evidence type="ECO:0000256" key="2">
    <source>
        <dbReference type="ARBA" id="ARBA00022676"/>
    </source>
</evidence>
<evidence type="ECO:0000256" key="6">
    <source>
        <dbReference type="ARBA" id="ARBA00047597"/>
    </source>
</evidence>
<evidence type="ECO:0000313" key="9">
    <source>
        <dbReference type="RefSeq" id="XP_008285086.1"/>
    </source>
</evidence>
<sequence length="280" mass="31024">MWDRRKLCLAAIIVTAVCHKGTAEFVNLLDAMDANVVDDLYNGCRNKAMETFINSGLLKQELNDSKGFQKAWSANSQCSALIPGGRKEHTAALSVYRHSDEEFLNTFGKAVATTGVNVSIYESDFHFKSLHFLLMDSMTLLNENKCKTVHSVPEKQVTAVKGSTVRLGSFTLVTSNYDWLKTNTDLDGAKLLNITSCFFANLGDHVCSTDKDEVLLSPAEVFTVEEVVKRHTLDGDEYTEIVLKSSKLDSKHNCLSFSRSAAVVSTQWLVSVLAALFFFL</sequence>
<comment type="similarity">
    <text evidence="1 7">Belongs to the Arg-specific ADP-ribosyltransferase family.</text>
</comment>
<feature type="chain" id="PRO_5044522291" description="NAD(P)(+)--arginine ADP-ribosyltransferase" evidence="7">
    <location>
        <begin position="24"/>
        <end position="280"/>
    </location>
</feature>
<organism evidence="8 9">
    <name type="scientific">Stegastes partitus</name>
    <name type="common">bicolor damselfish</name>
    <dbReference type="NCBI Taxonomy" id="144197"/>
    <lineage>
        <taxon>Eukaryota</taxon>
        <taxon>Metazoa</taxon>
        <taxon>Chordata</taxon>
        <taxon>Craniata</taxon>
        <taxon>Vertebrata</taxon>
        <taxon>Euteleostomi</taxon>
        <taxon>Actinopterygii</taxon>
        <taxon>Neopterygii</taxon>
        <taxon>Teleostei</taxon>
        <taxon>Neoteleostei</taxon>
        <taxon>Acanthomorphata</taxon>
        <taxon>Ovalentaria</taxon>
        <taxon>Pomacentridae</taxon>
        <taxon>Stegastes</taxon>
    </lineage>
</organism>
<dbReference type="Gene3D" id="3.90.176.10">
    <property type="entry name" value="Toxin ADP-ribosyltransferase, Chain A, domain 1"/>
    <property type="match status" value="1"/>
</dbReference>
<keyword evidence="7" id="KW-0732">Signal</keyword>
<name>A0A9Y4MWN6_9TELE</name>
<dbReference type="PRINTS" id="PR00970">
    <property type="entry name" value="RIBTRNSFRASE"/>
</dbReference>
<dbReference type="InterPro" id="IPR000768">
    <property type="entry name" value="ART"/>
</dbReference>
<evidence type="ECO:0000313" key="8">
    <source>
        <dbReference type="Proteomes" id="UP000694891"/>
    </source>
</evidence>